<accession>A0ABM0MVI9</accession>
<feature type="disulfide bond" evidence="3">
    <location>
        <begin position="102"/>
        <end position="125"/>
    </location>
</feature>
<dbReference type="CDD" id="cd00108">
    <property type="entry name" value="KR"/>
    <property type="match status" value="1"/>
</dbReference>
<dbReference type="PANTHER" id="PTHR24261">
    <property type="entry name" value="PLASMINOGEN-RELATED"/>
    <property type="match status" value="1"/>
</dbReference>
<sequence length="259" mass="29346">MNKRLDRCCLKFERVLPPVICTILFVFFFTVIVPVIVSLIRHHLRRETPIEYSECYEDANGLDYHGTINTTRNGYECMAWAELKFKVLMKFSSLGPSDHNYCRNPNGNLTAWCYTPESDIGWDFCDIGEPSEDCNIPGLPLTLPPKTSTTVAPSDTFEECYVDVQGTDYRGTINSTTNGLDCQIWNEQSPHQHTFTPENYPSSGLEDYNYCRNPDGKTRPWCFTIYPSIRWQHCNVGNPAENCGSSTASPMDSSTVESA</sequence>
<dbReference type="RefSeq" id="XP_006824030.1">
    <property type="nucleotide sequence ID" value="XM_006823967.1"/>
</dbReference>
<dbReference type="GeneID" id="100378596"/>
<dbReference type="PROSITE" id="PS50070">
    <property type="entry name" value="KRINGLE_2"/>
    <property type="match status" value="2"/>
</dbReference>
<dbReference type="PANTHER" id="PTHR24261:SF7">
    <property type="entry name" value="KRINGLE DOMAIN-CONTAINING PROTEIN"/>
    <property type="match status" value="1"/>
</dbReference>
<evidence type="ECO:0000313" key="7">
    <source>
        <dbReference type="RefSeq" id="XP_006824030.1"/>
    </source>
</evidence>
<dbReference type="SUPFAM" id="SSF57440">
    <property type="entry name" value="Kringle-like"/>
    <property type="match status" value="2"/>
</dbReference>
<dbReference type="PROSITE" id="PS00021">
    <property type="entry name" value="KRINGLE_1"/>
    <property type="match status" value="2"/>
</dbReference>
<dbReference type="InterPro" id="IPR000001">
    <property type="entry name" value="Kringle"/>
</dbReference>
<feature type="transmembrane region" description="Helical" evidence="4">
    <location>
        <begin position="15"/>
        <end position="40"/>
    </location>
</feature>
<dbReference type="InterPro" id="IPR038178">
    <property type="entry name" value="Kringle_sf"/>
</dbReference>
<dbReference type="Gene3D" id="2.40.20.10">
    <property type="entry name" value="Plasminogen Kringle 4"/>
    <property type="match status" value="2"/>
</dbReference>
<evidence type="ECO:0000256" key="1">
    <source>
        <dbReference type="ARBA" id="ARBA00022572"/>
    </source>
</evidence>
<evidence type="ECO:0000256" key="3">
    <source>
        <dbReference type="PROSITE-ProRule" id="PRU00121"/>
    </source>
</evidence>
<keyword evidence="6" id="KW-1185">Reference proteome</keyword>
<protein>
    <submittedName>
        <fullName evidence="7">Apolipoprotein(A)-like</fullName>
    </submittedName>
</protein>
<dbReference type="Proteomes" id="UP000694865">
    <property type="component" value="Unplaced"/>
</dbReference>
<dbReference type="PRINTS" id="PR00018">
    <property type="entry name" value="KRINGLE"/>
</dbReference>
<feature type="domain" description="Kringle" evidence="5">
    <location>
        <begin position="165"/>
        <end position="243"/>
    </location>
</feature>
<dbReference type="InterPro" id="IPR018056">
    <property type="entry name" value="Kringle_CS"/>
</dbReference>
<evidence type="ECO:0000259" key="5">
    <source>
        <dbReference type="PROSITE" id="PS50070"/>
    </source>
</evidence>
<comment type="caution">
    <text evidence="3">Lacks conserved residue(s) required for the propagation of feature annotation.</text>
</comment>
<keyword evidence="4" id="KW-0812">Transmembrane</keyword>
<evidence type="ECO:0000313" key="6">
    <source>
        <dbReference type="Proteomes" id="UP000694865"/>
    </source>
</evidence>
<keyword evidence="1 3" id="KW-0420">Kringle</keyword>
<organism evidence="6 7">
    <name type="scientific">Saccoglossus kowalevskii</name>
    <name type="common">Acorn worm</name>
    <dbReference type="NCBI Taxonomy" id="10224"/>
    <lineage>
        <taxon>Eukaryota</taxon>
        <taxon>Metazoa</taxon>
        <taxon>Hemichordata</taxon>
        <taxon>Enteropneusta</taxon>
        <taxon>Harrimaniidae</taxon>
        <taxon>Saccoglossus</taxon>
    </lineage>
</organism>
<evidence type="ECO:0000256" key="2">
    <source>
        <dbReference type="ARBA" id="ARBA00023157"/>
    </source>
</evidence>
<keyword evidence="4" id="KW-0472">Membrane</keyword>
<dbReference type="InterPro" id="IPR050759">
    <property type="entry name" value="Serine_protease_kringle"/>
</dbReference>
<dbReference type="InterPro" id="IPR013806">
    <property type="entry name" value="Kringle-like"/>
</dbReference>
<name>A0ABM0MVI9_SACKO</name>
<dbReference type="Pfam" id="PF00051">
    <property type="entry name" value="Kringle"/>
    <property type="match status" value="2"/>
</dbReference>
<keyword evidence="2 3" id="KW-1015">Disulfide bond</keyword>
<evidence type="ECO:0000256" key="4">
    <source>
        <dbReference type="SAM" id="Phobius"/>
    </source>
</evidence>
<reference evidence="7" key="1">
    <citation type="submission" date="2025-08" db="UniProtKB">
        <authorList>
            <consortium name="RefSeq"/>
        </authorList>
    </citation>
    <scope>IDENTIFICATION</scope>
    <source>
        <tissue evidence="7">Testes</tissue>
    </source>
</reference>
<dbReference type="SMART" id="SM00130">
    <property type="entry name" value="KR"/>
    <property type="match status" value="2"/>
</dbReference>
<feature type="disulfide bond" evidence="3">
    <location>
        <begin position="211"/>
        <end position="234"/>
    </location>
</feature>
<feature type="domain" description="Kringle" evidence="5">
    <location>
        <begin position="54"/>
        <end position="134"/>
    </location>
</feature>
<gene>
    <name evidence="7" type="primary">LOC100378596</name>
</gene>
<keyword evidence="4" id="KW-1133">Transmembrane helix</keyword>
<proteinExistence type="predicted"/>